<comment type="subcellular location">
    <subcellularLocation>
        <location evidence="1 6">Mitochondrion</location>
    </subcellularLocation>
</comment>
<sequence length="260" mass="28318">MTREHAGIEMDLAFGSVKPYGSSRSIVRRIATSLPLKPCPVFTFSFILIPKVPAVSTAPLSRMGLWPRSRMWPGSRGVRATPPPDSDSTDRIGPGADRPACCSCTSWTCCCPSTTWGLHPHLHHPLPSPSPSTPTAPPGLQRSVSAIDLIRERRGKKTSTQTALDPGPKQPEIPSMLDVLKDMGKVKLRSVKSRPEDGLAKPKPSDPTDAASLIAEALKRKFAHRYRSESWSESWSESDFGHPAPRAESPQTPPRLDSTC</sequence>
<dbReference type="PANTHER" id="PTHR14215">
    <property type="entry name" value="PROTEIN OF UNKNOWN FUNCTION DUF729"/>
    <property type="match status" value="1"/>
</dbReference>
<dbReference type="GO" id="GO:0005739">
    <property type="term" value="C:mitochondrion"/>
    <property type="evidence" value="ECO:0007669"/>
    <property type="project" value="UniProtKB-SubCell"/>
</dbReference>
<reference evidence="8" key="1">
    <citation type="submission" date="2021-01" db="EMBL/GenBank/DDBJ databases">
        <title>A chromosome-scale assembly of European eel, Anguilla anguilla.</title>
        <authorList>
            <person name="Henkel C."/>
            <person name="Jong-Raadsen S.A."/>
            <person name="Dufour S."/>
            <person name="Weltzien F.-A."/>
            <person name="Palstra A.P."/>
            <person name="Pelster B."/>
            <person name="Spaink H.P."/>
            <person name="Van Den Thillart G.E."/>
            <person name="Jansen H."/>
            <person name="Zahm M."/>
            <person name="Klopp C."/>
            <person name="Cedric C."/>
            <person name="Louis A."/>
            <person name="Berthelot C."/>
            <person name="Parey E."/>
            <person name="Roest Crollius H."/>
            <person name="Montfort J."/>
            <person name="Robinson-Rechavi M."/>
            <person name="Bucao C."/>
            <person name="Bouchez O."/>
            <person name="Gislard M."/>
            <person name="Lluch J."/>
            <person name="Milhes M."/>
            <person name="Lampietro C."/>
            <person name="Lopez Roques C."/>
            <person name="Donnadieu C."/>
            <person name="Braasch I."/>
            <person name="Desvignes T."/>
            <person name="Postlethwait J."/>
            <person name="Bobe J."/>
            <person name="Guiguen Y."/>
            <person name="Dirks R."/>
        </authorList>
    </citation>
    <scope>NUCLEOTIDE SEQUENCE</scope>
    <source>
        <strain evidence="8">Tag_6206</strain>
        <tissue evidence="8">Liver</tissue>
    </source>
</reference>
<dbReference type="GO" id="GO:0009060">
    <property type="term" value="P:aerobic respiration"/>
    <property type="evidence" value="ECO:0007669"/>
    <property type="project" value="UniProtKB-UniRule"/>
</dbReference>
<feature type="compositionally biased region" description="Basic and acidic residues" evidence="7">
    <location>
        <begin position="193"/>
        <end position="206"/>
    </location>
</feature>
<evidence type="ECO:0000256" key="4">
    <source>
        <dbReference type="ARBA" id="ARBA00023128"/>
    </source>
</evidence>
<feature type="region of interest" description="Disordered" evidence="7">
    <location>
        <begin position="153"/>
        <end position="175"/>
    </location>
</feature>
<keyword evidence="4 6" id="KW-0496">Mitochondrion</keyword>
<protein>
    <recommendedName>
        <fullName evidence="6">Mitochondrial fission regulator</fullName>
    </recommendedName>
</protein>
<evidence type="ECO:0000256" key="6">
    <source>
        <dbReference type="RuleBase" id="RU369053"/>
    </source>
</evidence>
<evidence type="ECO:0000256" key="7">
    <source>
        <dbReference type="SAM" id="MobiDB-lite"/>
    </source>
</evidence>
<dbReference type="Pfam" id="PF05308">
    <property type="entry name" value="Mito_fiss_reg"/>
    <property type="match status" value="2"/>
</dbReference>
<feature type="region of interest" description="Disordered" evidence="7">
    <location>
        <begin position="227"/>
        <end position="260"/>
    </location>
</feature>
<dbReference type="PANTHER" id="PTHR14215:SF1">
    <property type="entry name" value="MITOCHONDRIAL FISSION REGULATOR 1"/>
    <property type="match status" value="1"/>
</dbReference>
<feature type="compositionally biased region" description="Low complexity" evidence="7">
    <location>
        <begin position="229"/>
        <end position="238"/>
    </location>
</feature>
<dbReference type="GO" id="GO:0000266">
    <property type="term" value="P:mitochondrial fission"/>
    <property type="evidence" value="ECO:0007669"/>
    <property type="project" value="UniProtKB-UniRule"/>
</dbReference>
<comment type="similarity">
    <text evidence="2 6">Belongs to the MTFR1 family.</text>
</comment>
<dbReference type="InterPro" id="IPR007972">
    <property type="entry name" value="Mtfr1"/>
</dbReference>
<comment type="function">
    <text evidence="6">Plays a role in mitochondrial aerobic respiration. Regulates mitochondrial organization and fission.</text>
</comment>
<dbReference type="AlphaFoldDB" id="A0A9D3MJV0"/>
<dbReference type="EMBL" id="JAFIRN010000004">
    <property type="protein sequence ID" value="KAG5850232.1"/>
    <property type="molecule type" value="Genomic_DNA"/>
</dbReference>
<dbReference type="Proteomes" id="UP001044222">
    <property type="component" value="Unassembled WGS sequence"/>
</dbReference>
<evidence type="ECO:0000256" key="3">
    <source>
        <dbReference type="ARBA" id="ARBA00022946"/>
    </source>
</evidence>
<evidence type="ECO:0000313" key="9">
    <source>
        <dbReference type="Proteomes" id="UP001044222"/>
    </source>
</evidence>
<evidence type="ECO:0000256" key="1">
    <source>
        <dbReference type="ARBA" id="ARBA00004173"/>
    </source>
</evidence>
<accession>A0A9D3MJV0</accession>
<keyword evidence="3" id="KW-0809">Transit peptide</keyword>
<proteinExistence type="inferred from homology"/>
<comment type="caution">
    <text evidence="8">The sequence shown here is derived from an EMBL/GenBank/DDBJ whole genome shotgun (WGS) entry which is preliminary data.</text>
</comment>
<evidence type="ECO:0000256" key="5">
    <source>
        <dbReference type="ARBA" id="ARBA00037378"/>
    </source>
</evidence>
<evidence type="ECO:0000313" key="8">
    <source>
        <dbReference type="EMBL" id="KAG5850232.1"/>
    </source>
</evidence>
<gene>
    <name evidence="8" type="ORF">ANANG_G00080060</name>
</gene>
<evidence type="ECO:0000256" key="2">
    <source>
        <dbReference type="ARBA" id="ARBA00005807"/>
    </source>
</evidence>
<feature type="region of interest" description="Disordered" evidence="7">
    <location>
        <begin position="189"/>
        <end position="212"/>
    </location>
</feature>
<keyword evidence="9" id="KW-1185">Reference proteome</keyword>
<comment type="function">
    <text evidence="5">May play a role in mitochondrial aerobic respiration. May also regulate mitochondrial organization and fission.</text>
</comment>
<feature type="region of interest" description="Disordered" evidence="7">
    <location>
        <begin position="73"/>
        <end position="92"/>
    </location>
</feature>
<name>A0A9D3MJV0_ANGAN</name>
<organism evidence="8 9">
    <name type="scientific">Anguilla anguilla</name>
    <name type="common">European freshwater eel</name>
    <name type="synonym">Muraena anguilla</name>
    <dbReference type="NCBI Taxonomy" id="7936"/>
    <lineage>
        <taxon>Eukaryota</taxon>
        <taxon>Metazoa</taxon>
        <taxon>Chordata</taxon>
        <taxon>Craniata</taxon>
        <taxon>Vertebrata</taxon>
        <taxon>Euteleostomi</taxon>
        <taxon>Actinopterygii</taxon>
        <taxon>Neopterygii</taxon>
        <taxon>Teleostei</taxon>
        <taxon>Anguilliformes</taxon>
        <taxon>Anguillidae</taxon>
        <taxon>Anguilla</taxon>
    </lineage>
</organism>